<keyword evidence="1" id="KW-0472">Membrane</keyword>
<comment type="caution">
    <text evidence="2">The sequence shown here is derived from an EMBL/GenBank/DDBJ whole genome shotgun (WGS) entry which is preliminary data.</text>
</comment>
<feature type="transmembrane region" description="Helical" evidence="1">
    <location>
        <begin position="28"/>
        <end position="49"/>
    </location>
</feature>
<dbReference type="RefSeq" id="WP_116062218.1">
    <property type="nucleotide sequence ID" value="NZ_QRDZ01000015.1"/>
</dbReference>
<keyword evidence="1" id="KW-1133">Transmembrane helix</keyword>
<name>A0A3D9JNA4_9BACL</name>
<dbReference type="Proteomes" id="UP000256977">
    <property type="component" value="Unassembled WGS sequence"/>
</dbReference>
<keyword evidence="3" id="KW-1185">Reference proteome</keyword>
<dbReference type="AlphaFoldDB" id="A0A3D9JNA4"/>
<organism evidence="2 3">
    <name type="scientific">Cohnella phaseoli</name>
    <dbReference type="NCBI Taxonomy" id="456490"/>
    <lineage>
        <taxon>Bacteria</taxon>
        <taxon>Bacillati</taxon>
        <taxon>Bacillota</taxon>
        <taxon>Bacilli</taxon>
        <taxon>Bacillales</taxon>
        <taxon>Paenibacillaceae</taxon>
        <taxon>Cohnella</taxon>
    </lineage>
</organism>
<sequence>MANANVTDPRQHINEEPRDDLFDVATGFGVMFGFMFIVFTVAVVVKFIIS</sequence>
<evidence type="ECO:0000313" key="3">
    <source>
        <dbReference type="Proteomes" id="UP000256977"/>
    </source>
</evidence>
<gene>
    <name evidence="2" type="ORF">DFP98_115103</name>
</gene>
<accession>A0A3D9JNA4</accession>
<evidence type="ECO:0000313" key="2">
    <source>
        <dbReference type="EMBL" id="RED75488.1"/>
    </source>
</evidence>
<proteinExistence type="predicted"/>
<keyword evidence="1" id="KW-0812">Transmembrane</keyword>
<evidence type="ECO:0000256" key="1">
    <source>
        <dbReference type="SAM" id="Phobius"/>
    </source>
</evidence>
<reference evidence="2 3" key="1">
    <citation type="submission" date="2018-07" db="EMBL/GenBank/DDBJ databases">
        <title>Genomic Encyclopedia of Type Strains, Phase III (KMG-III): the genomes of soil and plant-associated and newly described type strains.</title>
        <authorList>
            <person name="Whitman W."/>
        </authorList>
    </citation>
    <scope>NUCLEOTIDE SEQUENCE [LARGE SCALE GENOMIC DNA]</scope>
    <source>
        <strain evidence="2 3">CECT 7287</strain>
    </source>
</reference>
<dbReference type="EMBL" id="QRDZ01000015">
    <property type="protein sequence ID" value="RED75488.1"/>
    <property type="molecule type" value="Genomic_DNA"/>
</dbReference>
<protein>
    <submittedName>
        <fullName evidence="2">YqzM-like protein</fullName>
    </submittedName>
</protein>